<name>A0ABR7UR80_9FLAO</name>
<reference evidence="1 2" key="1">
    <citation type="journal article" date="2020" name="Microbiol. Res.">
        <title>Flavobacterium pokkalii sp. nov., a novel plant growth promoting native rhizobacteria isolated from pokkali rice grown in coastal saline affected agricultural regions of southern India, Kerala.</title>
        <authorList>
            <person name="Menon R.R."/>
            <person name="Kumari S."/>
            <person name="Viver T."/>
            <person name="Rameshkumar N."/>
        </authorList>
    </citation>
    <scope>NUCLEOTIDE SEQUENCE [LARGE SCALE GENOMIC DNA]</scope>
    <source>
        <strain evidence="1 2">L1I52</strain>
    </source>
</reference>
<keyword evidence="2" id="KW-1185">Reference proteome</keyword>
<gene>
    <name evidence="1" type="ORF">B6A10_09340</name>
</gene>
<sequence>MQVNLNTIGEELLRLCDSEIHEDFISICVQVDELGQATHSGIIICYDEKLYYFHFTGIVHFVELDIDNIPNDLYIKKITIFGDGIVLSFLAYCEILKDEVSPSFGFVFQESFYNPDGSYYSENNLPDITTCVGFCINVIRGRLYKNNKYLEIDDWDNSTIDSLQQDFQYWIESIQVQLDQIATVSNNGILQEIRDSHLKRIRPSELTSSAFFDTLPIRKENIDFVNPTTESQLFLKHVVG</sequence>
<comment type="caution">
    <text evidence="1">The sequence shown here is derived from an EMBL/GenBank/DDBJ whole genome shotgun (WGS) entry which is preliminary data.</text>
</comment>
<protein>
    <submittedName>
        <fullName evidence="1">Uncharacterized protein</fullName>
    </submittedName>
</protein>
<evidence type="ECO:0000313" key="1">
    <source>
        <dbReference type="EMBL" id="MBD0725381.1"/>
    </source>
</evidence>
<dbReference type="Proteomes" id="UP000661715">
    <property type="component" value="Unassembled WGS sequence"/>
</dbReference>
<dbReference type="EMBL" id="NASZ01000012">
    <property type="protein sequence ID" value="MBD0725381.1"/>
    <property type="molecule type" value="Genomic_DNA"/>
</dbReference>
<dbReference type="RefSeq" id="WP_188220663.1">
    <property type="nucleotide sequence ID" value="NZ_NASZ01000012.1"/>
</dbReference>
<organism evidence="1 2">
    <name type="scientific">Flavobacterium pokkalii</name>
    <dbReference type="NCBI Taxonomy" id="1940408"/>
    <lineage>
        <taxon>Bacteria</taxon>
        <taxon>Pseudomonadati</taxon>
        <taxon>Bacteroidota</taxon>
        <taxon>Flavobacteriia</taxon>
        <taxon>Flavobacteriales</taxon>
        <taxon>Flavobacteriaceae</taxon>
        <taxon>Flavobacterium</taxon>
    </lineage>
</organism>
<proteinExistence type="predicted"/>
<accession>A0ABR7UR80</accession>
<evidence type="ECO:0000313" key="2">
    <source>
        <dbReference type="Proteomes" id="UP000661715"/>
    </source>
</evidence>